<accession>A0ABR3GAG5</accession>
<reference evidence="1 2" key="1">
    <citation type="submission" date="2024-02" db="EMBL/GenBank/DDBJ databases">
        <title>Discinaceae phylogenomics.</title>
        <authorList>
            <person name="Dirks A.C."/>
            <person name="James T.Y."/>
        </authorList>
    </citation>
    <scope>NUCLEOTIDE SEQUENCE [LARGE SCALE GENOMIC DNA]</scope>
    <source>
        <strain evidence="1 2">ACD0624</strain>
    </source>
</reference>
<dbReference type="Proteomes" id="UP001447188">
    <property type="component" value="Unassembled WGS sequence"/>
</dbReference>
<evidence type="ECO:0000313" key="2">
    <source>
        <dbReference type="Proteomes" id="UP001447188"/>
    </source>
</evidence>
<sequence length="91" mass="10308">MSIGKLIGNRDKPGVPWVLEERNFDDGRRFEVTVREETGNDGVVDQSNRIQGLILESVGEERKGVNDESGHCHQNLVLKASTKVPWNSHYY</sequence>
<keyword evidence="2" id="KW-1185">Reference proteome</keyword>
<organism evidence="1 2">
    <name type="scientific">Discina gigas</name>
    <dbReference type="NCBI Taxonomy" id="1032678"/>
    <lineage>
        <taxon>Eukaryota</taxon>
        <taxon>Fungi</taxon>
        <taxon>Dikarya</taxon>
        <taxon>Ascomycota</taxon>
        <taxon>Pezizomycotina</taxon>
        <taxon>Pezizomycetes</taxon>
        <taxon>Pezizales</taxon>
        <taxon>Discinaceae</taxon>
        <taxon>Discina</taxon>
    </lineage>
</organism>
<gene>
    <name evidence="1" type="ORF">Q9L58_008169</name>
</gene>
<dbReference type="EMBL" id="JBBBZM010000143">
    <property type="protein sequence ID" value="KAL0632940.1"/>
    <property type="molecule type" value="Genomic_DNA"/>
</dbReference>
<protein>
    <submittedName>
        <fullName evidence="1">Uncharacterized protein</fullName>
    </submittedName>
</protein>
<comment type="caution">
    <text evidence="1">The sequence shown here is derived from an EMBL/GenBank/DDBJ whole genome shotgun (WGS) entry which is preliminary data.</text>
</comment>
<name>A0ABR3GAG5_9PEZI</name>
<proteinExistence type="predicted"/>
<evidence type="ECO:0000313" key="1">
    <source>
        <dbReference type="EMBL" id="KAL0632940.1"/>
    </source>
</evidence>